<evidence type="ECO:0000313" key="4">
    <source>
        <dbReference type="EMBL" id="AYO42174.1"/>
    </source>
</evidence>
<dbReference type="OrthoDB" id="64867at2759"/>
<dbReference type="Pfam" id="PF03097">
    <property type="entry name" value="BRO1"/>
    <property type="match status" value="1"/>
</dbReference>
<proteinExistence type="inferred from homology"/>
<dbReference type="Gene3D" id="1.20.140.50">
    <property type="entry name" value="alix/aip1 like domains"/>
    <property type="match status" value="1"/>
</dbReference>
<accession>A0A3G2S2H6</accession>
<dbReference type="PANTHER" id="PTHR23030">
    <property type="entry name" value="PCD6 INTERACTING PROTEIN-RELATED"/>
    <property type="match status" value="1"/>
</dbReference>
<dbReference type="AlphaFoldDB" id="A0A3G2S2H6"/>
<dbReference type="EMBL" id="CP033149">
    <property type="protein sequence ID" value="AYO42174.1"/>
    <property type="molecule type" value="Genomic_DNA"/>
</dbReference>
<dbReference type="Proteomes" id="UP000269793">
    <property type="component" value="Chromosome II"/>
</dbReference>
<dbReference type="Gene3D" id="1.25.40.280">
    <property type="entry name" value="alix/aip1 like domains"/>
    <property type="match status" value="1"/>
</dbReference>
<dbReference type="Pfam" id="PF13949">
    <property type="entry name" value="ALIX_LYPXL_bnd"/>
    <property type="match status" value="1"/>
</dbReference>
<dbReference type="PROSITE" id="PS51180">
    <property type="entry name" value="BRO1"/>
    <property type="match status" value="1"/>
</dbReference>
<gene>
    <name evidence="4" type="primary">palA</name>
    <name evidence="4" type="ORF">DNF11_1224</name>
</gene>
<organism evidence="4 5">
    <name type="scientific">Malassezia restricta (strain ATCC 96810 / NBRC 103918 / CBS 7877)</name>
    <name type="common">Seborrheic dermatitis infection agent</name>
    <dbReference type="NCBI Taxonomy" id="425264"/>
    <lineage>
        <taxon>Eukaryota</taxon>
        <taxon>Fungi</taxon>
        <taxon>Dikarya</taxon>
        <taxon>Basidiomycota</taxon>
        <taxon>Ustilaginomycotina</taxon>
        <taxon>Malasseziomycetes</taxon>
        <taxon>Malasseziales</taxon>
        <taxon>Malasseziaceae</taxon>
        <taxon>Malassezia</taxon>
    </lineage>
</organism>
<dbReference type="PANTHER" id="PTHR23030:SF39">
    <property type="entry name" value="PROGRAMMED CELL DEATH 6-INTERACTING PROTEIN"/>
    <property type="match status" value="1"/>
</dbReference>
<dbReference type="SMART" id="SM01041">
    <property type="entry name" value="BRO1"/>
    <property type="match status" value="1"/>
</dbReference>
<feature type="domain" description="BRO1" evidence="3">
    <location>
        <begin position="3"/>
        <end position="368"/>
    </location>
</feature>
<protein>
    <submittedName>
        <fullName evidence="4">pH-response regulator protein palA/RIM20</fullName>
    </submittedName>
</protein>
<name>A0A3G2S2H6_MALR7</name>
<reference evidence="4 5" key="1">
    <citation type="submission" date="2018-10" db="EMBL/GenBank/DDBJ databases">
        <title>Complete genome sequence of Malassezia restricta CBS 7877.</title>
        <authorList>
            <person name="Morand S.C."/>
            <person name="Bertignac M."/>
            <person name="Iltis A."/>
            <person name="Kolder I."/>
            <person name="Pirovano W."/>
            <person name="Jourdain R."/>
            <person name="Clavaud C."/>
        </authorList>
    </citation>
    <scope>NUCLEOTIDE SEQUENCE [LARGE SCALE GENOMIC DNA]</scope>
    <source>
        <strain evidence="4 5">CBS 7877</strain>
    </source>
</reference>
<dbReference type="Gene3D" id="1.20.120.560">
    <property type="entry name" value="alix/aip1 in complex with the ypdl late domain"/>
    <property type="match status" value="1"/>
</dbReference>
<feature type="coiled-coil region" evidence="2">
    <location>
        <begin position="586"/>
        <end position="613"/>
    </location>
</feature>
<comment type="similarity">
    <text evidence="1">Belongs to the palA/RIM20 family.</text>
</comment>
<evidence type="ECO:0000259" key="3">
    <source>
        <dbReference type="PROSITE" id="PS51180"/>
    </source>
</evidence>
<keyword evidence="2" id="KW-0175">Coiled coil</keyword>
<evidence type="ECO:0000313" key="5">
    <source>
        <dbReference type="Proteomes" id="UP000269793"/>
    </source>
</evidence>
<evidence type="ECO:0000256" key="2">
    <source>
        <dbReference type="SAM" id="Coils"/>
    </source>
</evidence>
<dbReference type="InterPro" id="IPR025304">
    <property type="entry name" value="ALIX_V_dom"/>
</dbReference>
<keyword evidence="5" id="KW-1185">Reference proteome</keyword>
<dbReference type="InterPro" id="IPR038499">
    <property type="entry name" value="BRO1_sf"/>
</dbReference>
<dbReference type="GO" id="GO:0005768">
    <property type="term" value="C:endosome"/>
    <property type="evidence" value="ECO:0007669"/>
    <property type="project" value="TreeGrafter"/>
</dbReference>
<sequence length="667" mass="75310">MPNVLGLPYPQTAPVDVRDGLRAHLHTNFPDIDPQLFERDIEAWQDLRSKCVSSVARTGPSPLLRDYAAQLDCAARMLKNEAGTAFPWAPGFSHAPPLQWHESIAAERAYVLLWIAAEHAQSASWESRSTSESLKRAANEFQLAAGCLAHMTTLPLPAPLQDQVPCLRFLMLAQAQECFWQKAVQDALKDTTIAKLAQGVSTLYADSVALAPPAALPPDWLQHMECKRWHFAAAAMYRKSCDDLAQRRHADELGRLRLAASYVERAKRAGTRVVATAVVDDVQSLYDIIHTNLVRADKDNELIYLEAPTNAAHLPDISTALLATERCPTPVEAPVAYLEQGQQEAWFRRLMTYGVDVAVRLYADRKAQLLEHTLEATASRLDAQLEAALSTMQMAETLQRLDRPQRLPTHWHEYVSGIADGGVRALEELMQRVVQLADMCRAAYEQARPYHDEALLSEYDTALSEARRSDHRVRASLDQVAPLARIMERGMTALHAWAMPTIRDLQRACEAHTDDIRGIHAMMEQLRDGAQARRRLVLRARAEMDSDDLRETLLHMVRARQVGDAVPAAALDDVLATSMQRYDVYVRDLQRCESEQQERMRQLKQALMRLLRQADVAHALDAQAEAWHRVEEAYGQWAALRQHVAEGLVFYETLERQYDRLRRLADV</sequence>
<dbReference type="VEuPathDB" id="FungiDB:DNF11_1224"/>
<dbReference type="STRING" id="425264.A0A3G2S2H6"/>
<dbReference type="InterPro" id="IPR004328">
    <property type="entry name" value="BRO1_dom"/>
</dbReference>
<evidence type="ECO:0000256" key="1">
    <source>
        <dbReference type="ARBA" id="ARBA00038154"/>
    </source>
</evidence>